<gene>
    <name evidence="2" type="ORF">MERR_LOCUS3220</name>
</gene>
<organism evidence="2 3">
    <name type="scientific">Microthlaspi erraticum</name>
    <dbReference type="NCBI Taxonomy" id="1685480"/>
    <lineage>
        <taxon>Eukaryota</taxon>
        <taxon>Viridiplantae</taxon>
        <taxon>Streptophyta</taxon>
        <taxon>Embryophyta</taxon>
        <taxon>Tracheophyta</taxon>
        <taxon>Spermatophyta</taxon>
        <taxon>Magnoliopsida</taxon>
        <taxon>eudicotyledons</taxon>
        <taxon>Gunneridae</taxon>
        <taxon>Pentapetalae</taxon>
        <taxon>rosids</taxon>
        <taxon>malvids</taxon>
        <taxon>Brassicales</taxon>
        <taxon>Brassicaceae</taxon>
        <taxon>Coluteocarpeae</taxon>
        <taxon>Microthlaspi</taxon>
    </lineage>
</organism>
<feature type="transmembrane region" description="Helical" evidence="1">
    <location>
        <begin position="20"/>
        <end position="38"/>
    </location>
</feature>
<reference evidence="2" key="1">
    <citation type="submission" date="2020-01" db="EMBL/GenBank/DDBJ databases">
        <authorList>
            <person name="Mishra B."/>
        </authorList>
    </citation>
    <scope>NUCLEOTIDE SEQUENCE [LARGE SCALE GENOMIC DNA]</scope>
</reference>
<name>A0A6D2HN38_9BRAS</name>
<dbReference type="EMBL" id="CACVBM020000210">
    <property type="protein sequence ID" value="CAA7015985.1"/>
    <property type="molecule type" value="Genomic_DNA"/>
</dbReference>
<feature type="transmembrane region" description="Helical" evidence="1">
    <location>
        <begin position="80"/>
        <end position="99"/>
    </location>
</feature>
<keyword evidence="1" id="KW-1133">Transmembrane helix</keyword>
<evidence type="ECO:0000256" key="1">
    <source>
        <dbReference type="SAM" id="Phobius"/>
    </source>
</evidence>
<proteinExistence type="predicted"/>
<comment type="caution">
    <text evidence="2">The sequence shown here is derived from an EMBL/GenBank/DDBJ whole genome shotgun (WGS) entry which is preliminary data.</text>
</comment>
<evidence type="ECO:0000313" key="3">
    <source>
        <dbReference type="Proteomes" id="UP000467841"/>
    </source>
</evidence>
<evidence type="ECO:0000313" key="2">
    <source>
        <dbReference type="EMBL" id="CAA7015985.1"/>
    </source>
</evidence>
<keyword evidence="1" id="KW-0472">Membrane</keyword>
<dbReference type="Proteomes" id="UP000467841">
    <property type="component" value="Unassembled WGS sequence"/>
</dbReference>
<keyword evidence="1" id="KW-0812">Transmembrane</keyword>
<keyword evidence="3" id="KW-1185">Reference proteome</keyword>
<accession>A0A6D2HN38</accession>
<dbReference type="AlphaFoldDB" id="A0A6D2HN38"/>
<dbReference type="OrthoDB" id="1097993at2759"/>
<sequence>MSKIPEKEIVTGVNDTFSRIGWVSLALLCVYGAVKAVRAMEIDDHVGYKYLGKAVVFFYLIDILKSIFSETPSPVFKADRWVRTFVPSIPFLIIFFTIYNF</sequence>
<protein>
    <submittedName>
        <fullName evidence="2">Uncharacterized protein</fullName>
    </submittedName>
</protein>